<organism evidence="2 3">
    <name type="scientific">Araneus ventricosus</name>
    <name type="common">Orbweaver spider</name>
    <name type="synonym">Epeira ventricosa</name>
    <dbReference type="NCBI Taxonomy" id="182803"/>
    <lineage>
        <taxon>Eukaryota</taxon>
        <taxon>Metazoa</taxon>
        <taxon>Ecdysozoa</taxon>
        <taxon>Arthropoda</taxon>
        <taxon>Chelicerata</taxon>
        <taxon>Arachnida</taxon>
        <taxon>Araneae</taxon>
        <taxon>Araneomorphae</taxon>
        <taxon>Entelegynae</taxon>
        <taxon>Araneoidea</taxon>
        <taxon>Araneidae</taxon>
        <taxon>Araneus</taxon>
    </lineage>
</organism>
<evidence type="ECO:0000256" key="1">
    <source>
        <dbReference type="SAM" id="MobiDB-lite"/>
    </source>
</evidence>
<name>A0A4Y2TU67_ARAVE</name>
<reference evidence="2 3" key="1">
    <citation type="journal article" date="2019" name="Sci. Rep.">
        <title>Orb-weaving spider Araneus ventricosus genome elucidates the spidroin gene catalogue.</title>
        <authorList>
            <person name="Kono N."/>
            <person name="Nakamura H."/>
            <person name="Ohtoshi R."/>
            <person name="Moran D.A.P."/>
            <person name="Shinohara A."/>
            <person name="Yoshida Y."/>
            <person name="Fujiwara M."/>
            <person name="Mori M."/>
            <person name="Tomita M."/>
            <person name="Arakawa K."/>
        </authorList>
    </citation>
    <scope>NUCLEOTIDE SEQUENCE [LARGE SCALE GENOMIC DNA]</scope>
</reference>
<feature type="compositionally biased region" description="Low complexity" evidence="1">
    <location>
        <begin position="9"/>
        <end position="22"/>
    </location>
</feature>
<evidence type="ECO:0000313" key="2">
    <source>
        <dbReference type="EMBL" id="GBO04118.1"/>
    </source>
</evidence>
<feature type="region of interest" description="Disordered" evidence="1">
    <location>
        <begin position="329"/>
        <end position="352"/>
    </location>
</feature>
<dbReference type="Proteomes" id="UP000499080">
    <property type="component" value="Unassembled WGS sequence"/>
</dbReference>
<feature type="compositionally biased region" description="Polar residues" evidence="1">
    <location>
        <begin position="29"/>
        <end position="42"/>
    </location>
</feature>
<comment type="caution">
    <text evidence="2">The sequence shown here is derived from an EMBL/GenBank/DDBJ whole genome shotgun (WGS) entry which is preliminary data.</text>
</comment>
<feature type="compositionally biased region" description="Polar residues" evidence="1">
    <location>
        <begin position="331"/>
        <end position="352"/>
    </location>
</feature>
<dbReference type="EMBL" id="BGPR01031203">
    <property type="protein sequence ID" value="GBO04118.1"/>
    <property type="molecule type" value="Genomic_DNA"/>
</dbReference>
<keyword evidence="3" id="KW-1185">Reference proteome</keyword>
<feature type="compositionally biased region" description="Polar residues" evidence="1">
    <location>
        <begin position="166"/>
        <end position="175"/>
    </location>
</feature>
<feature type="compositionally biased region" description="Low complexity" evidence="1">
    <location>
        <begin position="117"/>
        <end position="136"/>
    </location>
</feature>
<dbReference type="AlphaFoldDB" id="A0A4Y2TU67"/>
<feature type="region of interest" description="Disordered" evidence="1">
    <location>
        <begin position="1"/>
        <end position="185"/>
    </location>
</feature>
<feature type="compositionally biased region" description="Polar residues" evidence="1">
    <location>
        <begin position="277"/>
        <end position="303"/>
    </location>
</feature>
<protein>
    <submittedName>
        <fullName evidence="2">Uncharacterized protein</fullName>
    </submittedName>
</protein>
<accession>A0A4Y2TU67</accession>
<feature type="compositionally biased region" description="Polar residues" evidence="1">
    <location>
        <begin position="93"/>
        <end position="111"/>
    </location>
</feature>
<evidence type="ECO:0000313" key="3">
    <source>
        <dbReference type="Proteomes" id="UP000499080"/>
    </source>
</evidence>
<proteinExistence type="predicted"/>
<feature type="region of interest" description="Disordered" evidence="1">
    <location>
        <begin position="257"/>
        <end position="303"/>
    </location>
</feature>
<dbReference type="OrthoDB" id="10691933at2759"/>
<feature type="compositionally biased region" description="Polar residues" evidence="1">
    <location>
        <begin position="144"/>
        <end position="158"/>
    </location>
</feature>
<feature type="non-terminal residue" evidence="2">
    <location>
        <position position="352"/>
    </location>
</feature>
<sequence>MNMNRDESNNAPSSASAAASEGGAPGNYNEHQPNNVQDTGSAGSLAASQAPEEGAPVNKYPLSGFPRKPWNMNRRRGRFPGIFDNNAPDDASSGASNNGETPVSPQNSDSGSPDYYNSPQSNNAPSSASAVAASQGSNGGNPNDYDNNAPNIPASNDQPPVESNPDKSGNSNSKENPLLNEFKNPDSKNYIEHLMKTAMNCVSPDGFNYKNFTAELASVATAMKKESPDKSNGAIMDKAYMAAIVALTQDLQNTMFDRQENNGPQSTQGSQPPPNLYRSNSDSVGYEPSTNYQNTGSSAEAVANSQSAPMGYQNVGNYQNTFEAEPLYGNPLQTNMNPSLQNVGQNNWDVTN</sequence>
<gene>
    <name evidence="2" type="ORF">AVEN_141327_1</name>
</gene>